<dbReference type="InterPro" id="IPR011990">
    <property type="entry name" value="TPR-like_helical_dom_sf"/>
</dbReference>
<evidence type="ECO:0000256" key="4">
    <source>
        <dbReference type="SAM" id="MobiDB-lite"/>
    </source>
</evidence>
<dbReference type="Pfam" id="PF13041">
    <property type="entry name" value="PPR_2"/>
    <property type="match status" value="1"/>
</dbReference>
<dbReference type="GO" id="GO:0045727">
    <property type="term" value="P:positive regulation of translation"/>
    <property type="evidence" value="ECO:0007669"/>
    <property type="project" value="TreeGrafter"/>
</dbReference>
<gene>
    <name evidence="5" type="ORF">C1H46_034243</name>
</gene>
<dbReference type="GO" id="GO:0009570">
    <property type="term" value="C:chloroplast stroma"/>
    <property type="evidence" value="ECO:0007669"/>
    <property type="project" value="TreeGrafter"/>
</dbReference>
<dbReference type="PROSITE" id="PS51375">
    <property type="entry name" value="PPR"/>
    <property type="match status" value="2"/>
</dbReference>
<keyword evidence="2" id="KW-0677">Repeat</keyword>
<comment type="caution">
    <text evidence="5">The sequence shown here is derived from an EMBL/GenBank/DDBJ whole genome shotgun (WGS) entry which is preliminary data.</text>
</comment>
<reference evidence="5 6" key="1">
    <citation type="journal article" date="2019" name="G3 (Bethesda)">
        <title>Sequencing of a Wild Apple (Malus baccata) Genome Unravels the Differences Between Cultivated and Wild Apple Species Regarding Disease Resistance and Cold Tolerance.</title>
        <authorList>
            <person name="Chen X."/>
        </authorList>
    </citation>
    <scope>NUCLEOTIDE SEQUENCE [LARGE SCALE GENOMIC DNA]</scope>
    <source>
        <strain evidence="6">cv. Shandingzi</strain>
        <tissue evidence="5">Leaves</tissue>
    </source>
</reference>
<keyword evidence="6" id="KW-1185">Reference proteome</keyword>
<evidence type="ECO:0000256" key="1">
    <source>
        <dbReference type="ARBA" id="ARBA00007626"/>
    </source>
</evidence>
<dbReference type="GO" id="GO:0003729">
    <property type="term" value="F:mRNA binding"/>
    <property type="evidence" value="ECO:0007669"/>
    <property type="project" value="TreeGrafter"/>
</dbReference>
<feature type="region of interest" description="Disordered" evidence="4">
    <location>
        <begin position="51"/>
        <end position="83"/>
    </location>
</feature>
<protein>
    <recommendedName>
        <fullName evidence="7">Pentatricopeptide repeat-containing protein</fullName>
    </recommendedName>
</protein>
<dbReference type="EMBL" id="VIEB01000820">
    <property type="protein sequence ID" value="TQD80189.1"/>
    <property type="molecule type" value="Genomic_DNA"/>
</dbReference>
<comment type="similarity">
    <text evidence="1">Belongs to the PPR family. P subfamily.</text>
</comment>
<evidence type="ECO:0008006" key="7">
    <source>
        <dbReference type="Google" id="ProtNLM"/>
    </source>
</evidence>
<evidence type="ECO:0000313" key="5">
    <source>
        <dbReference type="EMBL" id="TQD80189.1"/>
    </source>
</evidence>
<dbReference type="Proteomes" id="UP000315295">
    <property type="component" value="Unassembled WGS sequence"/>
</dbReference>
<evidence type="ECO:0000313" key="6">
    <source>
        <dbReference type="Proteomes" id="UP000315295"/>
    </source>
</evidence>
<feature type="repeat" description="PPR" evidence="3">
    <location>
        <begin position="249"/>
        <end position="279"/>
    </location>
</feature>
<accession>A0A540L1I6</accession>
<dbReference type="InterPro" id="IPR002885">
    <property type="entry name" value="PPR_rpt"/>
</dbReference>
<dbReference type="Gene3D" id="1.25.40.10">
    <property type="entry name" value="Tetratricopeptide repeat domain"/>
    <property type="match status" value="2"/>
</dbReference>
<dbReference type="PANTHER" id="PTHR47447:SF12">
    <property type="entry name" value="PENTATRICOPEPTIDE REPEAT-CONTAINING PROTEIN ATP4 HOMOLOG, CHLOROPLASTIC"/>
    <property type="match status" value="1"/>
</dbReference>
<organism evidence="5 6">
    <name type="scientific">Malus baccata</name>
    <name type="common">Siberian crab apple</name>
    <name type="synonym">Pyrus baccata</name>
    <dbReference type="NCBI Taxonomy" id="106549"/>
    <lineage>
        <taxon>Eukaryota</taxon>
        <taxon>Viridiplantae</taxon>
        <taxon>Streptophyta</taxon>
        <taxon>Embryophyta</taxon>
        <taxon>Tracheophyta</taxon>
        <taxon>Spermatophyta</taxon>
        <taxon>Magnoliopsida</taxon>
        <taxon>eudicotyledons</taxon>
        <taxon>Gunneridae</taxon>
        <taxon>Pentapetalae</taxon>
        <taxon>rosids</taxon>
        <taxon>fabids</taxon>
        <taxon>Rosales</taxon>
        <taxon>Rosaceae</taxon>
        <taxon>Amygdaloideae</taxon>
        <taxon>Maleae</taxon>
        <taxon>Malus</taxon>
    </lineage>
</organism>
<name>A0A540L1I6_MALBA</name>
<dbReference type="PANTHER" id="PTHR47447">
    <property type="entry name" value="OS03G0856100 PROTEIN"/>
    <property type="match status" value="1"/>
</dbReference>
<proteinExistence type="inferred from homology"/>
<dbReference type="Pfam" id="PF01535">
    <property type="entry name" value="PPR"/>
    <property type="match status" value="1"/>
</dbReference>
<dbReference type="Pfam" id="PF13812">
    <property type="entry name" value="PPR_3"/>
    <property type="match status" value="1"/>
</dbReference>
<dbReference type="STRING" id="106549.A0A540L1I6"/>
<evidence type="ECO:0000256" key="2">
    <source>
        <dbReference type="ARBA" id="ARBA00022737"/>
    </source>
</evidence>
<sequence length="424" mass="47078">MGKEDPNTGKVAIFELLNVFSLVYDMVAVFSIEYAGELAAALAASKGHPLQNKTDATRGSMLPTVSGQPRPTGGMGPQPPPLGGGGHDMLGYAFDDVEMMKVRAERGGRAGGWSGEISRKRALEEAFSSFVSSVIVGVELTIIRKQNGPIKSPSGWGTNLLYTLINLQAKHEDEEGAIRILDDMLLTMGCQYSSILGTILQAYEKAGSIDKVPRLLRRSFYQHIPVSLLRVDEISEILDEMLQRGFVPNTITFNVMLDVYGKAKLLKKARELFRMAQNSRDAVQGLFGFPGSLQYHVGCLWEESQMERFRGVLQRMKKTICASNHYTYNIMINIYGEQGWIDEVAGVLTELKGCGLGPDLCSYNTLMYGIAGMVEHAVHLVKEMRENGLEPDRITYFNLMAALRRNDEYLEAVKLSLWMKQMGL</sequence>
<feature type="repeat" description="PPR" evidence="3">
    <location>
        <begin position="324"/>
        <end position="358"/>
    </location>
</feature>
<dbReference type="NCBIfam" id="TIGR00756">
    <property type="entry name" value="PPR"/>
    <property type="match status" value="3"/>
</dbReference>
<dbReference type="GO" id="GO:0042134">
    <property type="term" value="F:rRNA primary transcript binding"/>
    <property type="evidence" value="ECO:0007669"/>
    <property type="project" value="TreeGrafter"/>
</dbReference>
<dbReference type="AlphaFoldDB" id="A0A540L1I6"/>
<evidence type="ECO:0000256" key="3">
    <source>
        <dbReference type="PROSITE-ProRule" id="PRU00708"/>
    </source>
</evidence>